<accession>A0A3S4J7B9</accession>
<dbReference type="Proteomes" id="UP000273655">
    <property type="component" value="Chromosome 1"/>
</dbReference>
<protein>
    <submittedName>
        <fullName evidence="1">Uncharacterized protein</fullName>
    </submittedName>
</protein>
<sequence length="122" mass="13476">MHRLNDTLTQAAQPALALISELDGLRYFNLGTENRPHLEQSVRKEDEKALITALREFEQIAEGTPVQMLPRQLNEECIAGRAAIAEGEIALLHGQLTPGSEALMILQFTLLTQDLVTTLTQA</sequence>
<proteinExistence type="predicted"/>
<gene>
    <name evidence="1" type="ORF">NCTC8271_02394</name>
</gene>
<evidence type="ECO:0000313" key="1">
    <source>
        <dbReference type="EMBL" id="VEA36254.1"/>
    </source>
</evidence>
<dbReference type="EMBL" id="LR134148">
    <property type="protein sequence ID" value="VEA36254.1"/>
    <property type="molecule type" value="Genomic_DNA"/>
</dbReference>
<organism evidence="1 2">
    <name type="scientific">Salmonella enterica I</name>
    <dbReference type="NCBI Taxonomy" id="59201"/>
    <lineage>
        <taxon>Bacteria</taxon>
        <taxon>Pseudomonadati</taxon>
        <taxon>Pseudomonadota</taxon>
        <taxon>Gammaproteobacteria</taxon>
        <taxon>Enterobacterales</taxon>
        <taxon>Enterobacteriaceae</taxon>
        <taxon>Salmonella</taxon>
    </lineage>
</organism>
<reference evidence="1 2" key="1">
    <citation type="submission" date="2018-12" db="EMBL/GenBank/DDBJ databases">
        <authorList>
            <consortium name="Pathogen Informatics"/>
        </authorList>
    </citation>
    <scope>NUCLEOTIDE SEQUENCE [LARGE SCALE GENOMIC DNA]</scope>
    <source>
        <strain evidence="1 2">NCTC8271</strain>
    </source>
</reference>
<evidence type="ECO:0000313" key="2">
    <source>
        <dbReference type="Proteomes" id="UP000273655"/>
    </source>
</evidence>
<dbReference type="AlphaFoldDB" id="A0A3S4J7B9"/>
<name>A0A3S4J7B9_SALET</name>